<dbReference type="AlphaFoldDB" id="A0A9X3UKQ5"/>
<dbReference type="GO" id="GO:0016491">
    <property type="term" value="F:oxidoreductase activity"/>
    <property type="evidence" value="ECO:0007669"/>
    <property type="project" value="InterPro"/>
</dbReference>
<accession>A0A9X3UKQ5</accession>
<dbReference type="EMBL" id="JAPJZI010000001">
    <property type="protein sequence ID" value="MDA5400888.1"/>
    <property type="molecule type" value="Genomic_DNA"/>
</dbReference>
<dbReference type="Proteomes" id="UP001151234">
    <property type="component" value="Unassembled WGS sequence"/>
</dbReference>
<keyword evidence="1" id="KW-0812">Transmembrane</keyword>
<keyword evidence="1" id="KW-1133">Transmembrane helix</keyword>
<dbReference type="InterPro" id="IPR045892">
    <property type="entry name" value="CrtISO-like"/>
</dbReference>
<name>A0A9X3UKQ5_9HYPH</name>
<dbReference type="PRINTS" id="PR00419">
    <property type="entry name" value="ADXRDTASE"/>
</dbReference>
<dbReference type="Gene3D" id="3.50.50.60">
    <property type="entry name" value="FAD/NAD(P)-binding domain"/>
    <property type="match status" value="2"/>
</dbReference>
<protein>
    <submittedName>
        <fullName evidence="3">NAD(P)/FAD-dependent oxidoreductase</fullName>
    </submittedName>
</protein>
<feature type="domain" description="Amine oxidase" evidence="2">
    <location>
        <begin position="214"/>
        <end position="702"/>
    </location>
</feature>
<evidence type="ECO:0000256" key="1">
    <source>
        <dbReference type="SAM" id="Phobius"/>
    </source>
</evidence>
<keyword evidence="1" id="KW-0472">Membrane</keyword>
<evidence type="ECO:0000313" key="3">
    <source>
        <dbReference type="EMBL" id="MDA5400888.1"/>
    </source>
</evidence>
<organism evidence="3 4">
    <name type="scientific">Hoeflea prorocentri</name>
    <dbReference type="NCBI Taxonomy" id="1922333"/>
    <lineage>
        <taxon>Bacteria</taxon>
        <taxon>Pseudomonadati</taxon>
        <taxon>Pseudomonadota</taxon>
        <taxon>Alphaproteobacteria</taxon>
        <taxon>Hyphomicrobiales</taxon>
        <taxon>Rhizobiaceae</taxon>
        <taxon>Hoeflea</taxon>
    </lineage>
</organism>
<gene>
    <name evidence="3" type="ORF">OQ273_20110</name>
</gene>
<dbReference type="PANTHER" id="PTHR46313:SF3">
    <property type="entry name" value="PROLYCOPENE ISOMERASE, CHLOROPLASTIC"/>
    <property type="match status" value="1"/>
</dbReference>
<evidence type="ECO:0000313" key="4">
    <source>
        <dbReference type="Proteomes" id="UP001151234"/>
    </source>
</evidence>
<feature type="transmembrane region" description="Helical" evidence="1">
    <location>
        <begin position="16"/>
        <end position="40"/>
    </location>
</feature>
<dbReference type="RefSeq" id="WP_267992706.1">
    <property type="nucleotide sequence ID" value="NZ_JAPJZI010000001.1"/>
</dbReference>
<sequence length="724" mass="77836">MKTYLLVNVALLSLPLYLLGAWLFSPLIGAGVAFAYAIVWSLATRGLKMPPVFEIGLIAGLFLVLVDRLFNVQPLMEAPTGVVLLCLAVGAAASVAIRKPWTAAFSASEYGGASQTPLFLLVNMIMSAFWAVLFAWMGIAVILGLPAIANWLPAAFGAIVSIALPKAIVAFALRQAARGDRRNDWSPPDFAKASPAVADADEICDVAVIGAGVGGLTAAALLAQAGLNVQVFEQHVVPGGFAHTWLRKARDPETGQALVFRFDSGVHDVSGWHSGGPVRAMFERFGIADDCHWERLDHRYTLAGKTVSVSRDWRAYADDLAAMFPEEADGIRALFEDIHQVYTAMYANVDERGGIPGSPATPDGLLAFADAHPLAVAWMDRPWTEFVARHVTSPEAVEWIDMLADYVTDDSEHSPVSDMVPLFGYYFHGGYYPVGGSGGLGESLAAAVEKFGGSVHLRTTVTRIVQENGAASGLVVKDYRGVERRIRAKAVLCNGDLRLMLDRLIEDRSIAAQLEAQTGPIRPACSAIAVHLGLRGDLDLPPIIHFDGEEGAFGMIMPSIVDPTSAPEGYSTLELLRLIPNDEAKDWFAAEKGGDDLDHSAFRRSEAYLGRKTKLCDDMVTCARQVIPDLDERIVYRADATPVTFQRYTHTAHGAIYGVRTQDDTVPVKTPMRNLVLAGAATHGPGIEAVVISGAYAAEALLPGLLATVPERETDNQTPEPAIA</sequence>
<comment type="caution">
    <text evidence="3">The sequence shown here is derived from an EMBL/GenBank/DDBJ whole genome shotgun (WGS) entry which is preliminary data.</text>
</comment>
<feature type="transmembrane region" description="Helical" evidence="1">
    <location>
        <begin position="76"/>
        <end position="97"/>
    </location>
</feature>
<dbReference type="Pfam" id="PF01593">
    <property type="entry name" value="Amino_oxidase"/>
    <property type="match status" value="1"/>
</dbReference>
<dbReference type="PANTHER" id="PTHR46313">
    <property type="match status" value="1"/>
</dbReference>
<feature type="transmembrane region" description="Helical" evidence="1">
    <location>
        <begin position="151"/>
        <end position="173"/>
    </location>
</feature>
<keyword evidence="4" id="KW-1185">Reference proteome</keyword>
<dbReference type="GO" id="GO:0016116">
    <property type="term" value="P:carotenoid metabolic process"/>
    <property type="evidence" value="ECO:0007669"/>
    <property type="project" value="InterPro"/>
</dbReference>
<dbReference type="InterPro" id="IPR002937">
    <property type="entry name" value="Amino_oxidase"/>
</dbReference>
<feature type="transmembrane region" description="Helical" evidence="1">
    <location>
        <begin position="52"/>
        <end position="70"/>
    </location>
</feature>
<proteinExistence type="predicted"/>
<feature type="transmembrane region" description="Helical" evidence="1">
    <location>
        <begin position="118"/>
        <end position="145"/>
    </location>
</feature>
<reference evidence="3" key="1">
    <citation type="submission" date="2022-11" db="EMBL/GenBank/DDBJ databases">
        <title>Draft genome sequence of Hoeflea poritis E7-10 and Hoeflea prorocentri PM5-8, separated from scleractinian coral Porites lutea and marine dinoflagellate.</title>
        <authorList>
            <person name="Zhang G."/>
            <person name="Wei Q."/>
            <person name="Cai L."/>
        </authorList>
    </citation>
    <scope>NUCLEOTIDE SEQUENCE</scope>
    <source>
        <strain evidence="3">PM5-8</strain>
    </source>
</reference>
<dbReference type="SUPFAM" id="SSF51905">
    <property type="entry name" value="FAD/NAD(P)-binding domain"/>
    <property type="match status" value="1"/>
</dbReference>
<evidence type="ECO:0000259" key="2">
    <source>
        <dbReference type="Pfam" id="PF01593"/>
    </source>
</evidence>
<dbReference type="InterPro" id="IPR036188">
    <property type="entry name" value="FAD/NAD-bd_sf"/>
</dbReference>